<dbReference type="AlphaFoldDB" id="A0A0M9ELQ2"/>
<protein>
    <submittedName>
        <fullName evidence="1">Uncharacterized protein</fullName>
    </submittedName>
</protein>
<keyword evidence="2" id="KW-1185">Reference proteome</keyword>
<evidence type="ECO:0000313" key="1">
    <source>
        <dbReference type="EMBL" id="KPA35623.1"/>
    </source>
</evidence>
<dbReference type="EMBL" id="JXCE01000987">
    <property type="protein sequence ID" value="KPA35623.1"/>
    <property type="molecule type" value="Genomic_DNA"/>
</dbReference>
<sequence>MFLKPTPRLLLEPRFWAGQAWMYVTALLTKMLSSVARRNARSSDAEDAAALVDPQSRASPEYWCEALQVELYLNTGRDKLTRRGQVTASLVRSGQRRQELVPIVSGRVPSMLVLTFEKLDGEGDSVSRTLGLLLNQLILARRRRSPSVYEPFVSHG</sequence>
<organism evidence="1 2">
    <name type="scientific">Fusarium langsethiae</name>
    <dbReference type="NCBI Taxonomy" id="179993"/>
    <lineage>
        <taxon>Eukaryota</taxon>
        <taxon>Fungi</taxon>
        <taxon>Dikarya</taxon>
        <taxon>Ascomycota</taxon>
        <taxon>Pezizomycotina</taxon>
        <taxon>Sordariomycetes</taxon>
        <taxon>Hypocreomycetidae</taxon>
        <taxon>Hypocreales</taxon>
        <taxon>Nectriaceae</taxon>
        <taxon>Fusarium</taxon>
    </lineage>
</organism>
<gene>
    <name evidence="1" type="ORF">FLAG1_11663</name>
</gene>
<accession>A0A0M9ELQ2</accession>
<proteinExistence type="predicted"/>
<comment type="caution">
    <text evidence="1">The sequence shown here is derived from an EMBL/GenBank/DDBJ whole genome shotgun (WGS) entry which is preliminary data.</text>
</comment>
<name>A0A0M9ELQ2_FUSLA</name>
<reference evidence="1 2" key="1">
    <citation type="submission" date="2015-04" db="EMBL/GenBank/DDBJ databases">
        <title>The draft genome sequence of Fusarium langsethiae, a T-2/HT-2 mycotoxin producer.</title>
        <authorList>
            <person name="Lysoe E."/>
            <person name="Divon H.H."/>
            <person name="Terzi V."/>
            <person name="Orru L."/>
            <person name="Lamontanara A."/>
            <person name="Kolseth A.-K."/>
            <person name="Frandsen R.J."/>
            <person name="Nielsen K."/>
            <person name="Thrane U."/>
        </authorList>
    </citation>
    <scope>NUCLEOTIDE SEQUENCE [LARGE SCALE GENOMIC DNA]</scope>
    <source>
        <strain evidence="1 2">Fl201059</strain>
    </source>
</reference>
<dbReference type="Proteomes" id="UP000037904">
    <property type="component" value="Unassembled WGS sequence"/>
</dbReference>
<evidence type="ECO:0000313" key="2">
    <source>
        <dbReference type="Proteomes" id="UP000037904"/>
    </source>
</evidence>